<name>A0A841R5N3_9SPIO</name>
<dbReference type="EMBL" id="JACHGJ010000001">
    <property type="protein sequence ID" value="MBB6479165.1"/>
    <property type="molecule type" value="Genomic_DNA"/>
</dbReference>
<dbReference type="Gene3D" id="2.20.28.10">
    <property type="match status" value="1"/>
</dbReference>
<organism evidence="3 4">
    <name type="scientific">Spirochaeta isovalerica</name>
    <dbReference type="NCBI Taxonomy" id="150"/>
    <lineage>
        <taxon>Bacteria</taxon>
        <taxon>Pseudomonadati</taxon>
        <taxon>Spirochaetota</taxon>
        <taxon>Spirochaetia</taxon>
        <taxon>Spirochaetales</taxon>
        <taxon>Spirochaetaceae</taxon>
        <taxon>Spirochaeta</taxon>
    </lineage>
</organism>
<accession>A0A841R5N3</accession>
<comment type="caution">
    <text evidence="3">The sequence shown here is derived from an EMBL/GenBank/DDBJ whole genome shotgun (WGS) entry which is preliminary data.</text>
</comment>
<feature type="domain" description="Rubrerythrin rubredoxin-like" evidence="2">
    <location>
        <begin position="32"/>
        <end position="57"/>
    </location>
</feature>
<keyword evidence="1" id="KW-1133">Transmembrane helix</keyword>
<dbReference type="Pfam" id="PF21349">
    <property type="entry name" value="RUBY_RBDX"/>
    <property type="match status" value="1"/>
</dbReference>
<dbReference type="RefSeq" id="WP_184744073.1">
    <property type="nucleotide sequence ID" value="NZ_JACHGJ010000001.1"/>
</dbReference>
<evidence type="ECO:0000259" key="2">
    <source>
        <dbReference type="Pfam" id="PF21349"/>
    </source>
</evidence>
<keyword evidence="4" id="KW-1185">Reference proteome</keyword>
<dbReference type="Proteomes" id="UP000587760">
    <property type="component" value="Unassembled WGS sequence"/>
</dbReference>
<dbReference type="AlphaFoldDB" id="A0A841R5N3"/>
<sequence>MAKSFHCDNCGEAVSPDEERCPGCGRFFRAVKCPVCGYTGKGAEFLRGCPVCGYLADSYDKTPQDKKKKKDSFLSMSRMFAYSAIFFLSAVLVYLIYLFTKI</sequence>
<keyword evidence="3" id="KW-0413">Isomerase</keyword>
<keyword evidence="3" id="KW-0238">DNA-binding</keyword>
<proteinExistence type="predicted"/>
<dbReference type="InterPro" id="IPR048574">
    <property type="entry name" value="RUBY_RBDX"/>
</dbReference>
<evidence type="ECO:0000313" key="3">
    <source>
        <dbReference type="EMBL" id="MBB6479165.1"/>
    </source>
</evidence>
<keyword evidence="1" id="KW-0812">Transmembrane</keyword>
<gene>
    <name evidence="3" type="ORF">HNR50_000798</name>
</gene>
<dbReference type="GO" id="GO:0016853">
    <property type="term" value="F:isomerase activity"/>
    <property type="evidence" value="ECO:0007669"/>
    <property type="project" value="UniProtKB-KW"/>
</dbReference>
<dbReference type="GO" id="GO:0003677">
    <property type="term" value="F:DNA binding"/>
    <property type="evidence" value="ECO:0007669"/>
    <property type="project" value="UniProtKB-KW"/>
</dbReference>
<evidence type="ECO:0000256" key="1">
    <source>
        <dbReference type="SAM" id="Phobius"/>
    </source>
</evidence>
<keyword evidence="1" id="KW-0472">Membrane</keyword>
<protein>
    <submittedName>
        <fullName evidence="3">SsDNA-binding Zn-finger/Zn-ribbon topoisomerase 1</fullName>
    </submittedName>
</protein>
<evidence type="ECO:0000313" key="4">
    <source>
        <dbReference type="Proteomes" id="UP000587760"/>
    </source>
</evidence>
<reference evidence="3 4" key="1">
    <citation type="submission" date="2020-08" db="EMBL/GenBank/DDBJ databases">
        <title>Genomic Encyclopedia of Type Strains, Phase IV (KMG-IV): sequencing the most valuable type-strain genomes for metagenomic binning, comparative biology and taxonomic classification.</title>
        <authorList>
            <person name="Goeker M."/>
        </authorList>
    </citation>
    <scope>NUCLEOTIDE SEQUENCE [LARGE SCALE GENOMIC DNA]</scope>
    <source>
        <strain evidence="3 4">DSM 2461</strain>
    </source>
</reference>
<feature type="transmembrane region" description="Helical" evidence="1">
    <location>
        <begin position="79"/>
        <end position="99"/>
    </location>
</feature>
<dbReference type="SUPFAM" id="SSF57802">
    <property type="entry name" value="Rubredoxin-like"/>
    <property type="match status" value="1"/>
</dbReference>